<name>A0A484K039_9ASTE</name>
<organism evidence="1 2">
    <name type="scientific">Cuscuta campestris</name>
    <dbReference type="NCBI Taxonomy" id="132261"/>
    <lineage>
        <taxon>Eukaryota</taxon>
        <taxon>Viridiplantae</taxon>
        <taxon>Streptophyta</taxon>
        <taxon>Embryophyta</taxon>
        <taxon>Tracheophyta</taxon>
        <taxon>Spermatophyta</taxon>
        <taxon>Magnoliopsida</taxon>
        <taxon>eudicotyledons</taxon>
        <taxon>Gunneridae</taxon>
        <taxon>Pentapetalae</taxon>
        <taxon>asterids</taxon>
        <taxon>lamiids</taxon>
        <taxon>Solanales</taxon>
        <taxon>Convolvulaceae</taxon>
        <taxon>Cuscuteae</taxon>
        <taxon>Cuscuta</taxon>
        <taxon>Cuscuta subgen. Grammica</taxon>
        <taxon>Cuscuta sect. Cleistogrammica</taxon>
    </lineage>
</organism>
<keyword evidence="2" id="KW-1185">Reference proteome</keyword>
<dbReference type="EMBL" id="OOIL02000002">
    <property type="protein sequence ID" value="VFQ59121.1"/>
    <property type="molecule type" value="Genomic_DNA"/>
</dbReference>
<evidence type="ECO:0000313" key="1">
    <source>
        <dbReference type="EMBL" id="VFQ59121.1"/>
    </source>
</evidence>
<proteinExistence type="predicted"/>
<dbReference type="Pfam" id="PF14223">
    <property type="entry name" value="Retrotran_gag_2"/>
    <property type="match status" value="1"/>
</dbReference>
<dbReference type="PANTHER" id="PTHR35317:SF42">
    <property type="entry name" value="RETROTRANSPOSON GAG DOMAIN-CONTAINING PROTEIN"/>
    <property type="match status" value="1"/>
</dbReference>
<dbReference type="OrthoDB" id="1305435at2759"/>
<dbReference type="Proteomes" id="UP000595140">
    <property type="component" value="Unassembled WGS sequence"/>
</dbReference>
<dbReference type="PANTHER" id="PTHR35317">
    <property type="entry name" value="OS04G0629600 PROTEIN"/>
    <property type="match status" value="1"/>
</dbReference>
<evidence type="ECO:0000313" key="2">
    <source>
        <dbReference type="Proteomes" id="UP000595140"/>
    </source>
</evidence>
<reference evidence="1 2" key="1">
    <citation type="submission" date="2018-04" db="EMBL/GenBank/DDBJ databases">
        <authorList>
            <person name="Vogel A."/>
        </authorList>
    </citation>
    <scope>NUCLEOTIDE SEQUENCE [LARGE SCALE GENOMIC DNA]</scope>
</reference>
<accession>A0A484K039</accession>
<gene>
    <name evidence="1" type="ORF">CCAM_LOCUS897</name>
</gene>
<sequence>MESSKVGIEKFDGSDFGFWKMQIEDYLYQKDLRKPLTEVKPDSMTEEQWKIKDRQALGMIRLTLTKNVAFNIVKENTTAGLMKALSNLYEKPSAMNKVYLMRRLFNLQMPESGSVANHINDFNMIVSQLCYVEINFEDEIKVLILLSSMPESWDIVVAAISSSRGSEKLRFDEIRDVVLSESIRKREMVDSSGSALSVDRRGRCKFKGQHQHGRSKSKNRGKSPNRFIITLSILLQTSSLENRLHSMFRLGFYCKRLRV</sequence>
<dbReference type="AlphaFoldDB" id="A0A484K039"/>
<evidence type="ECO:0008006" key="3">
    <source>
        <dbReference type="Google" id="ProtNLM"/>
    </source>
</evidence>
<protein>
    <recommendedName>
        <fullName evidence="3">Retrovirus-related Pol polyprotein from transposon TNT 1-94</fullName>
    </recommendedName>
</protein>